<reference evidence="1" key="1">
    <citation type="submission" date="2015-01" db="EMBL/GenBank/DDBJ databases">
        <title>The Genome Sequence of Cryptococcus gattii CA1280.</title>
        <authorList>
            <consortium name="The Broad Institute Genomics Platform"/>
            <person name="Cuomo C."/>
            <person name="Litvintseva A."/>
            <person name="Chen Y."/>
            <person name="Heitman J."/>
            <person name="Sun S."/>
            <person name="Springer D."/>
            <person name="Dromer F."/>
            <person name="Young S."/>
            <person name="Zeng Q."/>
            <person name="Gargeya S."/>
            <person name="Abouelleil A."/>
            <person name="Alvarado L."/>
            <person name="Chapman S.B."/>
            <person name="Gainer-Dewar J."/>
            <person name="Goldberg J."/>
            <person name="Griggs A."/>
            <person name="Gujja S."/>
            <person name="Hansen M."/>
            <person name="Howarth C."/>
            <person name="Imamovic A."/>
            <person name="Larimer J."/>
            <person name="Murphy C."/>
            <person name="Naylor J."/>
            <person name="Pearson M."/>
            <person name="Priest M."/>
            <person name="Roberts A."/>
            <person name="Saif S."/>
            <person name="Shea T."/>
            <person name="Sykes S."/>
            <person name="Wortman J."/>
            <person name="Nusbaum C."/>
            <person name="Birren B."/>
        </authorList>
    </citation>
    <scope>NUCLEOTIDE SEQUENCE [LARGE SCALE GENOMIC DNA]</scope>
    <source>
        <strain evidence="1">CA1280</strain>
    </source>
</reference>
<protein>
    <submittedName>
        <fullName evidence="1">Uncharacterized protein</fullName>
    </submittedName>
</protein>
<sequence>MAYWGIAYAGGPNYNKAWERFDETDLKRALSKCHLASSKARELASIPLEIALIEALCDRFHSDREGDYKHWNRTYCEEMDKVYEIHGDHLDVIALYADSLMEFAPWRLWDLSHWRFPEGQSYLLAYPVNPREITSKSRISLPPWYPPLLHPSYGVIFQSGARHSRV</sequence>
<evidence type="ECO:0000313" key="1">
    <source>
        <dbReference type="EMBL" id="KIR47621.1"/>
    </source>
</evidence>
<dbReference type="AlphaFoldDB" id="A0A0D0VJQ8"/>
<name>A0A0D0VJQ8_CRYGA</name>
<dbReference type="HOGENOM" id="CLU_1602642_0_0_1"/>
<organism evidence="1">
    <name type="scientific">Cryptococcus bacillisporus CA1280</name>
    <dbReference type="NCBI Taxonomy" id="1296109"/>
    <lineage>
        <taxon>Eukaryota</taxon>
        <taxon>Fungi</taxon>
        <taxon>Dikarya</taxon>
        <taxon>Basidiomycota</taxon>
        <taxon>Agaricomycotina</taxon>
        <taxon>Tremellomycetes</taxon>
        <taxon>Tremellales</taxon>
        <taxon>Cryptococcaceae</taxon>
        <taxon>Cryptococcus</taxon>
        <taxon>Cryptococcus gattii species complex</taxon>
    </lineage>
</organism>
<dbReference type="EMBL" id="KN847979">
    <property type="protein sequence ID" value="KIR47621.1"/>
    <property type="molecule type" value="Genomic_DNA"/>
</dbReference>
<gene>
    <name evidence="1" type="ORF">I312_02767</name>
</gene>
<dbReference type="OrthoDB" id="414774at2759"/>
<dbReference type="PANTHER" id="PTHR45588">
    <property type="entry name" value="TPR DOMAIN-CONTAINING PROTEIN"/>
    <property type="match status" value="1"/>
</dbReference>
<accession>A0A0D0VJQ8</accession>
<dbReference type="PANTHER" id="PTHR45588:SF1">
    <property type="entry name" value="WW DOMAIN-CONTAINING PROTEIN"/>
    <property type="match status" value="1"/>
</dbReference>
<proteinExistence type="predicted"/>